<evidence type="ECO:0000313" key="2">
    <source>
        <dbReference type="Proteomes" id="UP000326354"/>
    </source>
</evidence>
<name>A0A5S9IRH1_UABAM</name>
<dbReference type="Proteomes" id="UP000326354">
    <property type="component" value="Chromosome"/>
</dbReference>
<keyword evidence="2" id="KW-1185">Reference proteome</keyword>
<dbReference type="AlphaFoldDB" id="A0A5S9IRH1"/>
<evidence type="ECO:0008006" key="3">
    <source>
        <dbReference type="Google" id="ProtNLM"/>
    </source>
</evidence>
<accession>A0A5S9IRH1</accession>
<dbReference type="KEGG" id="uam:UABAM_04198"/>
<reference evidence="1 2" key="1">
    <citation type="submission" date="2019-08" db="EMBL/GenBank/DDBJ databases">
        <title>Complete genome sequence of Candidatus Uab amorphum.</title>
        <authorList>
            <person name="Shiratori T."/>
            <person name="Suzuki S."/>
            <person name="Kakizawa Y."/>
            <person name="Ishida K."/>
        </authorList>
    </citation>
    <scope>NUCLEOTIDE SEQUENCE [LARGE SCALE GENOMIC DNA]</scope>
    <source>
        <strain evidence="1 2">SRT547</strain>
    </source>
</reference>
<protein>
    <recommendedName>
        <fullName evidence="3">Type II secretion system protein GspG C-terminal domain-containing protein</fullName>
    </recommendedName>
</protein>
<organism evidence="1 2">
    <name type="scientific">Uabimicrobium amorphum</name>
    <dbReference type="NCBI Taxonomy" id="2596890"/>
    <lineage>
        <taxon>Bacteria</taxon>
        <taxon>Pseudomonadati</taxon>
        <taxon>Planctomycetota</taxon>
        <taxon>Candidatus Uabimicrobiia</taxon>
        <taxon>Candidatus Uabimicrobiales</taxon>
        <taxon>Candidatus Uabimicrobiaceae</taxon>
        <taxon>Candidatus Uabimicrobium</taxon>
    </lineage>
</organism>
<proteinExistence type="predicted"/>
<evidence type="ECO:0000313" key="1">
    <source>
        <dbReference type="EMBL" id="BBM85820.1"/>
    </source>
</evidence>
<sequence>MLKYTLALFILPLFVFSQVEKKLEALKKAGIPTTLQELEDKWYPYIEGENAADLYAQAVALVSQKDLDNFHKLEQQLKNEVALNKTLSQQLQKSLRELLERNSEILALFHKATAVEKCRFPVKLTDGFTAKLPHIYKMRFCITLLTSQIIIQTEDKQTEGALHTLRDTLVLTKRLAQIPMLICVLMGETMQRMSFLGLEYLLSHQQLTHAQLDMVKDLLQKTSPDKNNNKYGFVAEMCTITGIFSQISEGNYDEDLFGKLSMKDKAELLYYRMSGKCQQDFNLYVQGIESHLKVYELASLREMRDATKAIKPLEMSGSKFSAMMAPDFRKFIYVHLENTARWRAVLTAMAIEKYRLDHKKLPQNLQALMPKYLQDIAHDSYGQKLHFDKQKQGYTVYGMGENAVPDGGVSIKEGNNLDTAFFVKR</sequence>
<dbReference type="EMBL" id="AP019860">
    <property type="protein sequence ID" value="BBM85820.1"/>
    <property type="molecule type" value="Genomic_DNA"/>
</dbReference>
<dbReference type="RefSeq" id="WP_151969910.1">
    <property type="nucleotide sequence ID" value="NZ_AP019860.1"/>
</dbReference>
<gene>
    <name evidence="1" type="ORF">UABAM_04198</name>
</gene>